<keyword evidence="2" id="KW-1185">Reference proteome</keyword>
<name>A0A672K6V9_SINGR</name>
<organism evidence="1 2">
    <name type="scientific">Sinocyclocheilus grahami</name>
    <name type="common">Dianchi golden-line fish</name>
    <name type="synonym">Barbus grahami</name>
    <dbReference type="NCBI Taxonomy" id="75366"/>
    <lineage>
        <taxon>Eukaryota</taxon>
        <taxon>Metazoa</taxon>
        <taxon>Chordata</taxon>
        <taxon>Craniata</taxon>
        <taxon>Vertebrata</taxon>
        <taxon>Euteleostomi</taxon>
        <taxon>Actinopterygii</taxon>
        <taxon>Neopterygii</taxon>
        <taxon>Teleostei</taxon>
        <taxon>Ostariophysi</taxon>
        <taxon>Cypriniformes</taxon>
        <taxon>Cyprinidae</taxon>
        <taxon>Cyprininae</taxon>
        <taxon>Sinocyclocheilus</taxon>
    </lineage>
</organism>
<dbReference type="Ensembl" id="ENSSGRT00000005148.1">
    <property type="protein sequence ID" value="ENSSGRP00000004758.1"/>
    <property type="gene ID" value="ENSSGRG00000002996.1"/>
</dbReference>
<sequence length="171" mass="19054">GSVCLIYLFRLFYETDCFLLCHGQISLCRLRCLVKQLDKGEVNVVDLRKNIEYAASVLEASTLLLFKHSYLYLQQLAGGVSHSSEEYSCSARSPQKSASQLVGRAMCEIGWPPPSPGRWKWCADGRKKSPGSAASFTPFRLGSLLNGIYSVCYPRVSMFTIIRNDLQLAST</sequence>
<evidence type="ECO:0000313" key="2">
    <source>
        <dbReference type="Proteomes" id="UP000472262"/>
    </source>
</evidence>
<dbReference type="Proteomes" id="UP000472262">
    <property type="component" value="Unassembled WGS sequence"/>
</dbReference>
<reference evidence="1" key="1">
    <citation type="submission" date="2025-08" db="UniProtKB">
        <authorList>
            <consortium name="Ensembl"/>
        </authorList>
    </citation>
    <scope>IDENTIFICATION</scope>
</reference>
<dbReference type="InParanoid" id="A0A672K6V9"/>
<protein>
    <submittedName>
        <fullName evidence="1">Uncharacterized protein</fullName>
    </submittedName>
</protein>
<reference evidence="1" key="2">
    <citation type="submission" date="2025-09" db="UniProtKB">
        <authorList>
            <consortium name="Ensembl"/>
        </authorList>
    </citation>
    <scope>IDENTIFICATION</scope>
</reference>
<accession>A0A672K6V9</accession>
<evidence type="ECO:0000313" key="1">
    <source>
        <dbReference type="Ensembl" id="ENSSGRP00000004758.1"/>
    </source>
</evidence>
<proteinExistence type="predicted"/>
<dbReference type="AlphaFoldDB" id="A0A672K6V9"/>